<evidence type="ECO:0000313" key="2">
    <source>
        <dbReference type="Proteomes" id="UP001320420"/>
    </source>
</evidence>
<dbReference type="EMBL" id="JAKJXP020000053">
    <property type="protein sequence ID" value="KAK7751211.1"/>
    <property type="molecule type" value="Genomic_DNA"/>
</dbReference>
<name>A0AAN9UNQ1_9PEZI</name>
<comment type="caution">
    <text evidence="1">The sequence shown here is derived from an EMBL/GenBank/DDBJ whole genome shotgun (WGS) entry which is preliminary data.</text>
</comment>
<organism evidence="1 2">
    <name type="scientific">Diatrype stigma</name>
    <dbReference type="NCBI Taxonomy" id="117547"/>
    <lineage>
        <taxon>Eukaryota</taxon>
        <taxon>Fungi</taxon>
        <taxon>Dikarya</taxon>
        <taxon>Ascomycota</taxon>
        <taxon>Pezizomycotina</taxon>
        <taxon>Sordariomycetes</taxon>
        <taxon>Xylariomycetidae</taxon>
        <taxon>Xylariales</taxon>
        <taxon>Diatrypaceae</taxon>
        <taxon>Diatrype</taxon>
    </lineage>
</organism>
<evidence type="ECO:0000313" key="1">
    <source>
        <dbReference type="EMBL" id="KAK7751211.1"/>
    </source>
</evidence>
<protein>
    <submittedName>
        <fullName evidence="1">Uncharacterized protein</fullName>
    </submittedName>
</protein>
<reference evidence="1 2" key="1">
    <citation type="submission" date="2024-02" db="EMBL/GenBank/DDBJ databases">
        <title>De novo assembly and annotation of 12 fungi associated with fruit tree decline syndrome in Ontario, Canada.</title>
        <authorList>
            <person name="Sulman M."/>
            <person name="Ellouze W."/>
            <person name="Ilyukhin E."/>
        </authorList>
    </citation>
    <scope>NUCLEOTIDE SEQUENCE [LARGE SCALE GENOMIC DNA]</scope>
    <source>
        <strain evidence="1 2">M11/M66-122</strain>
    </source>
</reference>
<dbReference type="Proteomes" id="UP001320420">
    <property type="component" value="Unassembled WGS sequence"/>
</dbReference>
<gene>
    <name evidence="1" type="ORF">SLS62_006897</name>
</gene>
<proteinExistence type="predicted"/>
<dbReference type="AlphaFoldDB" id="A0AAN9UNQ1"/>
<sequence length="144" mass="16403">MPTPVANLYLDLLKERVNLVFGVAEYPGERSERHCVQTFCQGQVEPFAHVLFMITSWPRVIGHLYFFMPDVDVTQMLQHGLGIGIHAQRHSCPFMCLAQFPYPQKKFGVLRESTFVSTRANINLDLLQDSAPRFQMSAQGEGRC</sequence>
<keyword evidence="2" id="KW-1185">Reference proteome</keyword>
<accession>A0AAN9UNQ1</accession>